<dbReference type="EMBL" id="VSSQ01143930">
    <property type="protein sequence ID" value="MPN63880.1"/>
    <property type="molecule type" value="Genomic_DNA"/>
</dbReference>
<accession>A0A645JL94</accession>
<sequence>MADLPVLRPGEGAEAPARHISQKPDCFLQKVRPGIHREYRRVPVPVSYIDQRLSQYHRGTVCVGSGAFILPGGDSPWP</sequence>
<dbReference type="AlphaFoldDB" id="A0A645JL94"/>
<organism evidence="1">
    <name type="scientific">bioreactor metagenome</name>
    <dbReference type="NCBI Taxonomy" id="1076179"/>
    <lineage>
        <taxon>unclassified sequences</taxon>
        <taxon>metagenomes</taxon>
        <taxon>ecological metagenomes</taxon>
    </lineage>
</organism>
<evidence type="ECO:0000313" key="1">
    <source>
        <dbReference type="EMBL" id="MPN63880.1"/>
    </source>
</evidence>
<reference evidence="1" key="1">
    <citation type="submission" date="2019-08" db="EMBL/GenBank/DDBJ databases">
        <authorList>
            <person name="Kucharzyk K."/>
            <person name="Murdoch R.W."/>
            <person name="Higgins S."/>
            <person name="Loffler F."/>
        </authorList>
    </citation>
    <scope>NUCLEOTIDE SEQUENCE</scope>
</reference>
<name>A0A645JL94_9ZZZZ</name>
<proteinExistence type="predicted"/>
<protein>
    <submittedName>
        <fullName evidence="1">Uncharacterized protein</fullName>
    </submittedName>
</protein>
<gene>
    <name evidence="1" type="ORF">SDC9_211647</name>
</gene>
<comment type="caution">
    <text evidence="1">The sequence shown here is derived from an EMBL/GenBank/DDBJ whole genome shotgun (WGS) entry which is preliminary data.</text>
</comment>